<sequence>MLWFCLLGLAFVSVSSKSVGVPHMLSVSSKRTHEECVPSMHCHLAMVEVLDTGKESLPLEVDWQIPVPEDGIYNLTQTHYQLELYHEISHNHQVLLWQSSKVESTHSRSSLENLLVFFSLKKKKKRKEEEGCALCAIEIERKRKSIYICIQRILNHLHIHIYTYVYVPGIGVKELLLKYKWHILSYRVRYWAKGNNETWCSEWSKHGRFVVTTMLGSDESSLNWMYAPKQVYTAPMFNRTIAGWTKELSSAVLTVSGLGFFRVFIDDVDVLMAHTPSIVHVPGWTNTDFHVPYVTLDVFTFLNQSFVNHSLNFLLGEGYRNTS</sequence>
<reference evidence="2 3" key="1">
    <citation type="journal article" date="2013" name="Curr. Biol.">
        <title>The Genome of the Foraminiferan Reticulomyxa filosa.</title>
        <authorList>
            <person name="Glockner G."/>
            <person name="Hulsmann N."/>
            <person name="Schleicher M."/>
            <person name="Noegel A.A."/>
            <person name="Eichinger L."/>
            <person name="Gallinger C."/>
            <person name="Pawlowski J."/>
            <person name="Sierra R."/>
            <person name="Euteneuer U."/>
            <person name="Pillet L."/>
            <person name="Moustafa A."/>
            <person name="Platzer M."/>
            <person name="Groth M."/>
            <person name="Szafranski K."/>
            <person name="Schliwa M."/>
        </authorList>
    </citation>
    <scope>NUCLEOTIDE SEQUENCE [LARGE SCALE GENOMIC DNA]</scope>
</reference>
<feature type="signal peptide" evidence="1">
    <location>
        <begin position="1"/>
        <end position="16"/>
    </location>
</feature>
<dbReference type="EMBL" id="ASPP01008740">
    <property type="protein sequence ID" value="ETO25111.1"/>
    <property type="molecule type" value="Genomic_DNA"/>
</dbReference>
<accession>X6NGI7</accession>
<gene>
    <name evidence="2" type="ORF">RFI_12033</name>
</gene>
<dbReference type="PANTHER" id="PTHR33307:SF6">
    <property type="entry name" value="ALPHA-RHAMNOSIDASE (EUROFUNG)-RELATED"/>
    <property type="match status" value="1"/>
</dbReference>
<evidence type="ECO:0000256" key="1">
    <source>
        <dbReference type="SAM" id="SignalP"/>
    </source>
</evidence>
<organism evidence="2 3">
    <name type="scientific">Reticulomyxa filosa</name>
    <dbReference type="NCBI Taxonomy" id="46433"/>
    <lineage>
        <taxon>Eukaryota</taxon>
        <taxon>Sar</taxon>
        <taxon>Rhizaria</taxon>
        <taxon>Retaria</taxon>
        <taxon>Foraminifera</taxon>
        <taxon>Monothalamids</taxon>
        <taxon>Reticulomyxidae</taxon>
        <taxon>Reticulomyxa</taxon>
    </lineage>
</organism>
<dbReference type="PANTHER" id="PTHR33307">
    <property type="entry name" value="ALPHA-RHAMNOSIDASE (EUROFUNG)"/>
    <property type="match status" value="1"/>
</dbReference>
<dbReference type="Proteomes" id="UP000023152">
    <property type="component" value="Unassembled WGS sequence"/>
</dbReference>
<evidence type="ECO:0000313" key="2">
    <source>
        <dbReference type="EMBL" id="ETO25111.1"/>
    </source>
</evidence>
<comment type="caution">
    <text evidence="2">The sequence shown here is derived from an EMBL/GenBank/DDBJ whole genome shotgun (WGS) entry which is preliminary data.</text>
</comment>
<proteinExistence type="predicted"/>
<dbReference type="InterPro" id="IPR016007">
    <property type="entry name" value="Alpha_rhamnosid"/>
</dbReference>
<name>X6NGI7_RETFI</name>
<feature type="non-terminal residue" evidence="2">
    <location>
        <position position="323"/>
    </location>
</feature>
<protein>
    <submittedName>
        <fullName evidence="2">Uncharacterized protein</fullName>
    </submittedName>
</protein>
<dbReference type="AlphaFoldDB" id="X6NGI7"/>
<feature type="chain" id="PRO_5004975650" evidence="1">
    <location>
        <begin position="17"/>
        <end position="323"/>
    </location>
</feature>
<dbReference type="Gene3D" id="2.60.120.260">
    <property type="entry name" value="Galactose-binding domain-like"/>
    <property type="match status" value="1"/>
</dbReference>
<evidence type="ECO:0000313" key="3">
    <source>
        <dbReference type="Proteomes" id="UP000023152"/>
    </source>
</evidence>
<keyword evidence="1" id="KW-0732">Signal</keyword>
<keyword evidence="3" id="KW-1185">Reference proteome</keyword>